<evidence type="ECO:0000256" key="1">
    <source>
        <dbReference type="ARBA" id="ARBA00004141"/>
    </source>
</evidence>
<sequence length="447" mass="46253">MTLEAADIAWILTAIALVTLMFPGLSFLYGGMLGQGQVLNMTMMVMGSLSVTAIAYVAIGHGLVLGNSVGGLGIIGNPSGYIGFSSFMQDDGSGGALWGAFYFLFAAISLGLVASGAAGRMRYGAWLIFGAIWLILVYAPMAHWVFAVSDEETGLVGGWMRNVIHLHDFAGGTAVHMNAGASGLALALVLGPRKSGLGRPHNLPLMMVGIGMLMAGWLGFNGGTAGGASFLASYVVLTSLLALSGGALGFVVIEHLLTKKPTMLGFGTGIIAGLVGITPAADAVSPIQAVIVGFLAAAVAAWAISWKKRHRIDDSLDVFAVHGMAGVAGALFVMLFGNEQAPAGVAGVLRGGDINLLWHEPLAIIVTLGYCFGMSWLIATCMSKVMKIRITEEDEANTIDLSIHAETAYDMRGFGPKQLSFAPEQPASPSGPGPKAPLAPSEATVRS</sequence>
<dbReference type="PANTHER" id="PTHR43029">
    <property type="entry name" value="AMMONIUM TRANSPORTER MEP2"/>
    <property type="match status" value="1"/>
</dbReference>
<evidence type="ECO:0000256" key="8">
    <source>
        <dbReference type="ARBA" id="ARBA00050025"/>
    </source>
</evidence>
<dbReference type="KEGG" id="cvt:B843_00680"/>
<evidence type="ECO:0000256" key="5">
    <source>
        <dbReference type="ARBA" id="ARBA00022989"/>
    </source>
</evidence>
<comment type="subcellular location">
    <subcellularLocation>
        <location evidence="9">Cell membrane</location>
        <topology evidence="9">Multi-pass membrane protein</topology>
    </subcellularLocation>
    <subcellularLocation>
        <location evidence="1">Membrane</location>
        <topology evidence="1">Multi-pass membrane protein</topology>
    </subcellularLocation>
</comment>
<feature type="transmembrane region" description="Helical" evidence="9">
    <location>
        <begin position="232"/>
        <end position="252"/>
    </location>
</feature>
<keyword evidence="13" id="KW-1185">Reference proteome</keyword>
<dbReference type="AlphaFoldDB" id="W5XX58"/>
<evidence type="ECO:0000256" key="10">
    <source>
        <dbReference type="SAM" id="MobiDB-lite"/>
    </source>
</evidence>
<dbReference type="Pfam" id="PF00909">
    <property type="entry name" value="Ammonium_transp"/>
    <property type="match status" value="1"/>
</dbReference>
<evidence type="ECO:0000256" key="3">
    <source>
        <dbReference type="ARBA" id="ARBA00022448"/>
    </source>
</evidence>
<keyword evidence="5 9" id="KW-1133">Transmembrane helix</keyword>
<feature type="transmembrane region" description="Helical" evidence="9">
    <location>
        <begin position="287"/>
        <end position="306"/>
    </location>
</feature>
<keyword evidence="6 9" id="KW-0472">Membrane</keyword>
<dbReference type="STRING" id="1224164.B843_00680"/>
<evidence type="ECO:0000313" key="12">
    <source>
        <dbReference type="EMBL" id="AHI21532.1"/>
    </source>
</evidence>
<dbReference type="PANTHER" id="PTHR43029:SF10">
    <property type="entry name" value="AMMONIUM TRANSPORTER MEP2"/>
    <property type="match status" value="1"/>
</dbReference>
<dbReference type="Proteomes" id="UP000019222">
    <property type="component" value="Chromosome"/>
</dbReference>
<keyword evidence="3 9" id="KW-0813">Transport</keyword>
<dbReference type="PROSITE" id="PS01219">
    <property type="entry name" value="AMMONIUM_TRANSP"/>
    <property type="match status" value="1"/>
</dbReference>
<gene>
    <name evidence="12" type="ORF">B843_00680</name>
</gene>
<protein>
    <recommendedName>
        <fullName evidence="8 9">Ammonium transporter</fullName>
    </recommendedName>
</protein>
<dbReference type="NCBIfam" id="TIGR00836">
    <property type="entry name" value="amt"/>
    <property type="match status" value="1"/>
</dbReference>
<dbReference type="GO" id="GO:0005886">
    <property type="term" value="C:plasma membrane"/>
    <property type="evidence" value="ECO:0007669"/>
    <property type="project" value="UniProtKB-SubCell"/>
</dbReference>
<comment type="similarity">
    <text evidence="2 9">Belongs to the ammonia transporter channel (TC 1.A.11.2) family.</text>
</comment>
<feature type="region of interest" description="Disordered" evidence="10">
    <location>
        <begin position="415"/>
        <end position="447"/>
    </location>
</feature>
<feature type="transmembrane region" description="Helical" evidence="9">
    <location>
        <begin position="356"/>
        <end position="379"/>
    </location>
</feature>
<dbReference type="GO" id="GO:0008519">
    <property type="term" value="F:ammonium channel activity"/>
    <property type="evidence" value="ECO:0007669"/>
    <property type="project" value="InterPro"/>
</dbReference>
<evidence type="ECO:0000259" key="11">
    <source>
        <dbReference type="Pfam" id="PF00909"/>
    </source>
</evidence>
<accession>W5XX58</accession>
<dbReference type="PATRIC" id="fig|1224164.3.peg.136"/>
<dbReference type="InterPro" id="IPR024041">
    <property type="entry name" value="NH4_transpt_AmtB-like_dom"/>
</dbReference>
<evidence type="ECO:0000256" key="4">
    <source>
        <dbReference type="ARBA" id="ARBA00022692"/>
    </source>
</evidence>
<dbReference type="InterPro" id="IPR018047">
    <property type="entry name" value="Ammonium_transpt_CS"/>
</dbReference>
<feature type="transmembrane region" description="Helical" evidence="9">
    <location>
        <begin position="203"/>
        <end position="220"/>
    </location>
</feature>
<feature type="domain" description="Ammonium transporter AmtB-like" evidence="11">
    <location>
        <begin position="9"/>
        <end position="409"/>
    </location>
</feature>
<evidence type="ECO:0000256" key="7">
    <source>
        <dbReference type="ARBA" id="ARBA00023177"/>
    </source>
</evidence>
<evidence type="ECO:0000256" key="2">
    <source>
        <dbReference type="ARBA" id="ARBA00005887"/>
    </source>
</evidence>
<feature type="transmembrane region" description="Helical" evidence="9">
    <location>
        <begin position="6"/>
        <end position="29"/>
    </location>
</feature>
<reference evidence="12 13" key="1">
    <citation type="submission" date="2013-02" db="EMBL/GenBank/DDBJ databases">
        <title>The complete genome sequence of Corynebacterium vitaeruminis DSM 20294.</title>
        <authorList>
            <person name="Ruckert C."/>
            <person name="Albersmeier A."/>
            <person name="Kalinowski J."/>
        </authorList>
    </citation>
    <scope>NUCLEOTIDE SEQUENCE [LARGE SCALE GENOMIC DNA]</scope>
    <source>
        <strain evidence="13">ATCC 10234</strain>
    </source>
</reference>
<evidence type="ECO:0000313" key="13">
    <source>
        <dbReference type="Proteomes" id="UP000019222"/>
    </source>
</evidence>
<dbReference type="SUPFAM" id="SSF111352">
    <property type="entry name" value="Ammonium transporter"/>
    <property type="match status" value="1"/>
</dbReference>
<name>W5XX58_9CORY</name>
<feature type="transmembrane region" description="Helical" evidence="9">
    <location>
        <begin position="169"/>
        <end position="191"/>
    </location>
</feature>
<evidence type="ECO:0000256" key="9">
    <source>
        <dbReference type="RuleBase" id="RU362002"/>
    </source>
</evidence>
<dbReference type="Gene3D" id="1.10.3430.10">
    <property type="entry name" value="Ammonium transporter AmtB like domains"/>
    <property type="match status" value="1"/>
</dbReference>
<dbReference type="InterPro" id="IPR001905">
    <property type="entry name" value="Ammonium_transpt"/>
</dbReference>
<dbReference type="InterPro" id="IPR029020">
    <property type="entry name" value="Ammonium/urea_transptr"/>
</dbReference>
<proteinExistence type="inferred from homology"/>
<evidence type="ECO:0000256" key="6">
    <source>
        <dbReference type="ARBA" id="ARBA00023136"/>
    </source>
</evidence>
<dbReference type="EMBL" id="CP004353">
    <property type="protein sequence ID" value="AHI21532.1"/>
    <property type="molecule type" value="Genomic_DNA"/>
</dbReference>
<feature type="transmembrane region" description="Helical" evidence="9">
    <location>
        <begin position="264"/>
        <end position="281"/>
    </location>
</feature>
<keyword evidence="7 9" id="KW-0924">Ammonia transport</keyword>
<feature type="transmembrane region" description="Helical" evidence="9">
    <location>
        <begin position="126"/>
        <end position="149"/>
    </location>
</feature>
<organism evidence="12 13">
    <name type="scientific">Corynebacterium vitaeruminis DSM 20294</name>
    <dbReference type="NCBI Taxonomy" id="1224164"/>
    <lineage>
        <taxon>Bacteria</taxon>
        <taxon>Bacillati</taxon>
        <taxon>Actinomycetota</taxon>
        <taxon>Actinomycetes</taxon>
        <taxon>Mycobacteriales</taxon>
        <taxon>Corynebacteriaceae</taxon>
        <taxon>Corynebacterium</taxon>
    </lineage>
</organism>
<dbReference type="eggNOG" id="COG0004">
    <property type="taxonomic scope" value="Bacteria"/>
</dbReference>
<feature type="transmembrane region" description="Helical" evidence="9">
    <location>
        <begin position="95"/>
        <end position="114"/>
    </location>
</feature>
<dbReference type="HOGENOM" id="CLU_000445_33_0_11"/>
<keyword evidence="4 9" id="KW-0812">Transmembrane</keyword>
<feature type="transmembrane region" description="Helical" evidence="9">
    <location>
        <begin position="318"/>
        <end position="336"/>
    </location>
</feature>